<dbReference type="Gene3D" id="1.10.630.10">
    <property type="entry name" value="Cytochrome P450"/>
    <property type="match status" value="1"/>
</dbReference>
<dbReference type="PRINTS" id="PR00463">
    <property type="entry name" value="EP450I"/>
</dbReference>
<dbReference type="Proteomes" id="UP000230423">
    <property type="component" value="Unassembled WGS sequence"/>
</dbReference>
<accession>A0A2G9TNX0</accession>
<dbReference type="InterPro" id="IPR002401">
    <property type="entry name" value="Cyt_P450_E_grp-I"/>
</dbReference>
<evidence type="ECO:0008006" key="7">
    <source>
        <dbReference type="Google" id="ProtNLM"/>
    </source>
</evidence>
<keyword evidence="2" id="KW-0479">Metal-binding</keyword>
<dbReference type="InterPro" id="IPR001128">
    <property type="entry name" value="Cyt_P450"/>
</dbReference>
<dbReference type="GO" id="GO:0020037">
    <property type="term" value="F:heme binding"/>
    <property type="evidence" value="ECO:0007669"/>
    <property type="project" value="InterPro"/>
</dbReference>
<dbReference type="EMBL" id="KZ357342">
    <property type="protein sequence ID" value="PIO59627.1"/>
    <property type="molecule type" value="Genomic_DNA"/>
</dbReference>
<dbReference type="GO" id="GO:0006805">
    <property type="term" value="P:xenobiotic metabolic process"/>
    <property type="evidence" value="ECO:0007669"/>
    <property type="project" value="TreeGrafter"/>
</dbReference>
<name>A0A2G9TNX0_TELCI</name>
<gene>
    <name evidence="5" type="ORF">TELCIR_18905</name>
</gene>
<evidence type="ECO:0000256" key="1">
    <source>
        <dbReference type="ARBA" id="ARBA00010617"/>
    </source>
</evidence>
<reference evidence="5 6" key="1">
    <citation type="submission" date="2015-09" db="EMBL/GenBank/DDBJ databases">
        <title>Draft genome of the parasitic nematode Teladorsagia circumcincta isolate WARC Sus (inbred).</title>
        <authorList>
            <person name="Mitreva M."/>
        </authorList>
    </citation>
    <scope>NUCLEOTIDE SEQUENCE [LARGE SCALE GENOMIC DNA]</scope>
    <source>
        <strain evidence="5 6">S</strain>
    </source>
</reference>
<dbReference type="GO" id="GO:0016712">
    <property type="term" value="F:oxidoreductase activity, acting on paired donors, with incorporation or reduction of molecular oxygen, reduced flavin or flavoprotein as one donor, and incorporation of one atom of oxygen"/>
    <property type="evidence" value="ECO:0007669"/>
    <property type="project" value="TreeGrafter"/>
</dbReference>
<dbReference type="InterPro" id="IPR036396">
    <property type="entry name" value="Cyt_P450_sf"/>
</dbReference>
<organism evidence="5 6">
    <name type="scientific">Teladorsagia circumcincta</name>
    <name type="common">Brown stomach worm</name>
    <name type="synonym">Ostertagia circumcincta</name>
    <dbReference type="NCBI Taxonomy" id="45464"/>
    <lineage>
        <taxon>Eukaryota</taxon>
        <taxon>Metazoa</taxon>
        <taxon>Ecdysozoa</taxon>
        <taxon>Nematoda</taxon>
        <taxon>Chromadorea</taxon>
        <taxon>Rhabditida</taxon>
        <taxon>Rhabditina</taxon>
        <taxon>Rhabditomorpha</taxon>
        <taxon>Strongyloidea</taxon>
        <taxon>Trichostrongylidae</taxon>
        <taxon>Teladorsagia</taxon>
    </lineage>
</organism>
<dbReference type="AlphaFoldDB" id="A0A2G9TNX0"/>
<sequence length="150" mass="17362">MLFNCESEKTKKMVKNGIVCLPSDLGPYPILLIGNLPQVLYYIYKYGGIVPALKHFKKKYGPVFTIWIGPMPSVHIGDYKLSHEAMVHYGSNYQDRWSPVIMREARGDRGLIGSNGRIWQEQRRFTLQVLRNLGVGRNLMEERIMDEFNL</sequence>
<dbReference type="PANTHER" id="PTHR24300:SF375">
    <property type="entry name" value="CYTOCHROME P450 FAMILY"/>
    <property type="match status" value="1"/>
</dbReference>
<comment type="similarity">
    <text evidence="1">Belongs to the cytochrome P450 family.</text>
</comment>
<dbReference type="InterPro" id="IPR050182">
    <property type="entry name" value="Cytochrome_P450_fam2"/>
</dbReference>
<proteinExistence type="inferred from homology"/>
<evidence type="ECO:0000313" key="6">
    <source>
        <dbReference type="Proteomes" id="UP000230423"/>
    </source>
</evidence>
<keyword evidence="6" id="KW-1185">Reference proteome</keyword>
<dbReference type="GO" id="GO:0005737">
    <property type="term" value="C:cytoplasm"/>
    <property type="evidence" value="ECO:0007669"/>
    <property type="project" value="TreeGrafter"/>
</dbReference>
<evidence type="ECO:0000256" key="2">
    <source>
        <dbReference type="ARBA" id="ARBA00022723"/>
    </source>
</evidence>
<dbReference type="OrthoDB" id="5857440at2759"/>
<dbReference type="Pfam" id="PF00067">
    <property type="entry name" value="p450"/>
    <property type="match status" value="1"/>
</dbReference>
<protein>
    <recommendedName>
        <fullName evidence="7">Unspecific monooxygenase</fullName>
    </recommendedName>
</protein>
<dbReference type="SUPFAM" id="SSF48264">
    <property type="entry name" value="Cytochrome P450"/>
    <property type="match status" value="1"/>
</dbReference>
<keyword evidence="4" id="KW-0503">Monooxygenase</keyword>
<evidence type="ECO:0000256" key="4">
    <source>
        <dbReference type="ARBA" id="ARBA00023033"/>
    </source>
</evidence>
<evidence type="ECO:0000313" key="5">
    <source>
        <dbReference type="EMBL" id="PIO59627.1"/>
    </source>
</evidence>
<dbReference type="GO" id="GO:0005506">
    <property type="term" value="F:iron ion binding"/>
    <property type="evidence" value="ECO:0007669"/>
    <property type="project" value="InterPro"/>
</dbReference>
<feature type="non-terminal residue" evidence="5">
    <location>
        <position position="150"/>
    </location>
</feature>
<evidence type="ECO:0000256" key="3">
    <source>
        <dbReference type="ARBA" id="ARBA00023004"/>
    </source>
</evidence>
<dbReference type="PANTHER" id="PTHR24300">
    <property type="entry name" value="CYTOCHROME P450 508A4-RELATED"/>
    <property type="match status" value="1"/>
</dbReference>
<dbReference type="GO" id="GO:0006082">
    <property type="term" value="P:organic acid metabolic process"/>
    <property type="evidence" value="ECO:0007669"/>
    <property type="project" value="TreeGrafter"/>
</dbReference>
<keyword evidence="4" id="KW-0560">Oxidoreductase</keyword>
<keyword evidence="3" id="KW-0408">Iron</keyword>